<reference evidence="1 2" key="1">
    <citation type="journal article" date="2014" name="PLoS Genet.">
        <title>Phylogenetically driven sequencing of extremely halophilic archaea reveals strategies for static and dynamic osmo-response.</title>
        <authorList>
            <person name="Becker E.A."/>
            <person name="Seitzer P.M."/>
            <person name="Tritt A."/>
            <person name="Larsen D."/>
            <person name="Krusor M."/>
            <person name="Yao A.I."/>
            <person name="Wu D."/>
            <person name="Madern D."/>
            <person name="Eisen J.A."/>
            <person name="Darling A.E."/>
            <person name="Facciotti M.T."/>
        </authorList>
    </citation>
    <scope>NUCLEOTIDE SEQUENCE [LARGE SCALE GENOMIC DNA]</scope>
    <source>
        <strain evidence="1 2">DSM 21995</strain>
    </source>
</reference>
<comment type="caution">
    <text evidence="1">The sequence shown here is derived from an EMBL/GenBank/DDBJ whole genome shotgun (WGS) entry which is preliminary data.</text>
</comment>
<organism evidence="1 2">
    <name type="scientific">Halorubrum lipolyticum DSM 21995</name>
    <dbReference type="NCBI Taxonomy" id="1227482"/>
    <lineage>
        <taxon>Archaea</taxon>
        <taxon>Methanobacteriati</taxon>
        <taxon>Methanobacteriota</taxon>
        <taxon>Stenosarchaea group</taxon>
        <taxon>Halobacteria</taxon>
        <taxon>Halobacteriales</taxon>
        <taxon>Haloferacaceae</taxon>
        <taxon>Halorubrum</taxon>
    </lineage>
</organism>
<dbReference type="STRING" id="1227482.C469_08373"/>
<accession>M0NRT4</accession>
<gene>
    <name evidence="1" type="ORF">C469_08373</name>
</gene>
<dbReference type="RefSeq" id="WP_008005559.1">
    <property type="nucleotide sequence ID" value="NZ_AOJG01000020.1"/>
</dbReference>
<name>M0NRT4_9EURY</name>
<sequence>MVPDPDPFVEKRQRLGEAHVEAWEQTLEETELLAEERREDGWETTVVMAPHTDTVSRDMNDHDRFGLMHVPVSYTHL</sequence>
<evidence type="ECO:0000313" key="2">
    <source>
        <dbReference type="Proteomes" id="UP000011650"/>
    </source>
</evidence>
<dbReference type="AlphaFoldDB" id="M0NRT4"/>
<dbReference type="Proteomes" id="UP000011650">
    <property type="component" value="Unassembled WGS sequence"/>
</dbReference>
<dbReference type="Pfam" id="PF24373">
    <property type="entry name" value="DUF7529"/>
    <property type="match status" value="1"/>
</dbReference>
<dbReference type="EMBL" id="AOJG01000020">
    <property type="protein sequence ID" value="EMA60657.1"/>
    <property type="molecule type" value="Genomic_DNA"/>
</dbReference>
<keyword evidence="2" id="KW-1185">Reference proteome</keyword>
<protein>
    <submittedName>
        <fullName evidence="1">Uncharacterized protein</fullName>
    </submittedName>
</protein>
<dbReference type="PATRIC" id="fig|1227482.3.peg.1691"/>
<dbReference type="InterPro" id="IPR055951">
    <property type="entry name" value="DUF7529"/>
</dbReference>
<evidence type="ECO:0000313" key="1">
    <source>
        <dbReference type="EMBL" id="EMA60657.1"/>
    </source>
</evidence>
<proteinExistence type="predicted"/>